<dbReference type="GO" id="GO:0016787">
    <property type="term" value="F:hydrolase activity"/>
    <property type="evidence" value="ECO:0007669"/>
    <property type="project" value="UniProtKB-KW"/>
</dbReference>
<evidence type="ECO:0000259" key="3">
    <source>
        <dbReference type="Pfam" id="PF00857"/>
    </source>
</evidence>
<comment type="similarity">
    <text evidence="1">Belongs to the isochorismatase family.</text>
</comment>
<feature type="domain" description="Isochorismatase-like" evidence="3">
    <location>
        <begin position="13"/>
        <end position="186"/>
    </location>
</feature>
<dbReference type="PANTHER" id="PTHR43540">
    <property type="entry name" value="PEROXYUREIDOACRYLATE/UREIDOACRYLATE AMIDOHYDROLASE-RELATED"/>
    <property type="match status" value="1"/>
</dbReference>
<dbReference type="Proteomes" id="UP000241783">
    <property type="component" value="Unassembled WGS sequence"/>
</dbReference>
<dbReference type="InterPro" id="IPR036380">
    <property type="entry name" value="Isochorismatase-like_sf"/>
</dbReference>
<dbReference type="EMBL" id="NFHN01000053">
    <property type="protein sequence ID" value="OUN43302.1"/>
    <property type="molecule type" value="Genomic_DNA"/>
</dbReference>
<dbReference type="EMBL" id="PZQO01000031">
    <property type="protein sequence ID" value="PTM27643.1"/>
    <property type="molecule type" value="Genomic_DNA"/>
</dbReference>
<evidence type="ECO:0000313" key="4">
    <source>
        <dbReference type="EMBL" id="OUN43302.1"/>
    </source>
</evidence>
<dbReference type="Pfam" id="PF00857">
    <property type="entry name" value="Isochorismatase"/>
    <property type="match status" value="1"/>
</dbReference>
<comment type="caution">
    <text evidence="4">The sequence shown here is derived from an EMBL/GenBank/DDBJ whole genome shotgun (WGS) entry which is preliminary data.</text>
</comment>
<evidence type="ECO:0000313" key="7">
    <source>
        <dbReference type="Proteomes" id="UP000241783"/>
    </source>
</evidence>
<reference evidence="4" key="2">
    <citation type="journal article" date="2018" name="BMC Genomics">
        <title>Whole genome sequencing and function prediction of 133 gut anaerobes isolated from chicken caecum in pure cultures.</title>
        <authorList>
            <person name="Medvecky M."/>
            <person name="Cejkova D."/>
            <person name="Polansky O."/>
            <person name="Karasova D."/>
            <person name="Kubasova T."/>
            <person name="Cizek A."/>
            <person name="Rychlik I."/>
        </authorList>
    </citation>
    <scope>NUCLEOTIDE SEQUENCE</scope>
    <source>
        <strain evidence="4">An71</strain>
    </source>
</reference>
<accession>A0A1Y3U3C6</accession>
<name>A0A1Y3U3C6_LIMRT</name>
<evidence type="ECO:0000313" key="6">
    <source>
        <dbReference type="Proteomes" id="UP000195868"/>
    </source>
</evidence>
<dbReference type="AlphaFoldDB" id="A0A1Y3U3C6"/>
<gene>
    <name evidence="4" type="ORF">B5G22_10040</name>
    <name evidence="5" type="ORF">DA796_09120</name>
</gene>
<dbReference type="InterPro" id="IPR050272">
    <property type="entry name" value="Isochorismatase-like_hydrls"/>
</dbReference>
<dbReference type="Proteomes" id="UP000195868">
    <property type="component" value="Unassembled WGS sequence"/>
</dbReference>
<sequence length="190" mass="21808">MRHKNKELAMTKALLIIDYTNDFVADNGALTCGKPAQELEDYLVQLANRFYQNGDYVIFPTDAHCRDRFSPEAKLFPPHNVVGTPGQQLYGKVNDWFEQHQASDRVYQFNKNRYSSFQNTNLDNYLRERKIDNLWIAGVCTDICVLHTAIAAYNLNYQITIPVKGVTTFTKHGQEWALDHFKNSLGATLV</sequence>
<reference evidence="6" key="1">
    <citation type="submission" date="2017-04" db="EMBL/GenBank/DDBJ databases">
        <title>Function of individual gut microbiota members based on whole genome sequencing of pure cultures obtained from chicken caecum.</title>
        <authorList>
            <person name="Medvecky M."/>
            <person name="Cejkova D."/>
            <person name="Polansky O."/>
            <person name="Karasova D."/>
            <person name="Kubasova T."/>
            <person name="Cizek A."/>
            <person name="Rychlik I."/>
        </authorList>
    </citation>
    <scope>NUCLEOTIDE SEQUENCE [LARGE SCALE GENOMIC DNA]</scope>
    <source>
        <strain evidence="6">An71</strain>
    </source>
</reference>
<keyword evidence="2 5" id="KW-0378">Hydrolase</keyword>
<dbReference type="InterPro" id="IPR000868">
    <property type="entry name" value="Isochorismatase-like_dom"/>
</dbReference>
<reference evidence="5 7" key="3">
    <citation type="submission" date="2018-03" db="EMBL/GenBank/DDBJ databases">
        <title>Genome Sequences of Lactobacillus sp. Isolates from Traditional Turkish Sourdough.</title>
        <authorList>
            <person name="Skory C.D."/>
            <person name="Dertli E."/>
        </authorList>
    </citation>
    <scope>NUCLEOTIDE SEQUENCE [LARGE SCALE GENOMIC DNA]</scope>
    <source>
        <strain evidence="5 7">E81</strain>
    </source>
</reference>
<evidence type="ECO:0000256" key="1">
    <source>
        <dbReference type="ARBA" id="ARBA00006336"/>
    </source>
</evidence>
<dbReference type="Gene3D" id="3.40.50.850">
    <property type="entry name" value="Isochorismatase-like"/>
    <property type="match status" value="1"/>
</dbReference>
<organism evidence="4 6">
    <name type="scientific">Limosilactobacillus reuteri</name>
    <name type="common">Lactobacillus reuteri</name>
    <dbReference type="NCBI Taxonomy" id="1598"/>
    <lineage>
        <taxon>Bacteria</taxon>
        <taxon>Bacillati</taxon>
        <taxon>Bacillota</taxon>
        <taxon>Bacilli</taxon>
        <taxon>Lactobacillales</taxon>
        <taxon>Lactobacillaceae</taxon>
        <taxon>Limosilactobacillus</taxon>
    </lineage>
</organism>
<dbReference type="SUPFAM" id="SSF52499">
    <property type="entry name" value="Isochorismatase-like hydrolases"/>
    <property type="match status" value="1"/>
</dbReference>
<evidence type="ECO:0000256" key="2">
    <source>
        <dbReference type="ARBA" id="ARBA00022801"/>
    </source>
</evidence>
<protein>
    <submittedName>
        <fullName evidence="5">Cysteine hydrolase</fullName>
    </submittedName>
    <submittedName>
        <fullName evidence="4">Isochorismatase</fullName>
    </submittedName>
</protein>
<proteinExistence type="inferred from homology"/>
<dbReference type="CDD" id="cd00431">
    <property type="entry name" value="cysteine_hydrolases"/>
    <property type="match status" value="1"/>
</dbReference>
<evidence type="ECO:0000313" key="5">
    <source>
        <dbReference type="EMBL" id="PTM27643.1"/>
    </source>
</evidence>
<dbReference type="PANTHER" id="PTHR43540:SF10">
    <property type="entry name" value="ISOCHORISMATASE"/>
    <property type="match status" value="1"/>
</dbReference>